<dbReference type="OrthoDB" id="5296954at2"/>
<dbReference type="AlphaFoldDB" id="A0A1Y5TLU7"/>
<name>A0A1Y5TLU7_9RHOB</name>
<evidence type="ECO:0000313" key="2">
    <source>
        <dbReference type="Proteomes" id="UP000193409"/>
    </source>
</evidence>
<gene>
    <name evidence="1" type="ORF">PSA7680_03528</name>
</gene>
<sequence length="185" mass="20307">MSLIALTLFLVLALIAARSYFLSFRAQKSAQYIGTSPAFDIRTHLSGPIQSEGVIFGPTGRAVSRFVAEMEGSWEGSRGILTERFHYSSGDVQNRAWHLTMGNDGTFTAEADDIIGKAHGRMEGATVRMTYRIRLKEDAGGHVLDVTDWMYLMENGAIMNKSEMRKAGIKVAELIATMRGQNAAA</sequence>
<dbReference type="Pfam" id="PF12915">
    <property type="entry name" value="DUF3833"/>
    <property type="match status" value="1"/>
</dbReference>
<evidence type="ECO:0000313" key="1">
    <source>
        <dbReference type="EMBL" id="SLN66636.1"/>
    </source>
</evidence>
<evidence type="ECO:0008006" key="3">
    <source>
        <dbReference type="Google" id="ProtNLM"/>
    </source>
</evidence>
<accession>A0A1Y5TLU7</accession>
<organism evidence="1 2">
    <name type="scientific">Pseudoruegeria aquimaris</name>
    <dbReference type="NCBI Taxonomy" id="393663"/>
    <lineage>
        <taxon>Bacteria</taxon>
        <taxon>Pseudomonadati</taxon>
        <taxon>Pseudomonadota</taxon>
        <taxon>Alphaproteobacteria</taxon>
        <taxon>Rhodobacterales</taxon>
        <taxon>Roseobacteraceae</taxon>
        <taxon>Pseudoruegeria</taxon>
    </lineage>
</organism>
<reference evidence="1 2" key="1">
    <citation type="submission" date="2017-03" db="EMBL/GenBank/DDBJ databases">
        <authorList>
            <person name="Afonso C.L."/>
            <person name="Miller P.J."/>
            <person name="Scott M.A."/>
            <person name="Spackman E."/>
            <person name="Goraichik I."/>
            <person name="Dimitrov K.M."/>
            <person name="Suarez D.L."/>
            <person name="Swayne D.E."/>
        </authorList>
    </citation>
    <scope>NUCLEOTIDE SEQUENCE [LARGE SCALE GENOMIC DNA]</scope>
    <source>
        <strain evidence="1 2">CECT 7680</strain>
    </source>
</reference>
<keyword evidence="2" id="KW-1185">Reference proteome</keyword>
<dbReference type="EMBL" id="FWFQ01000041">
    <property type="protein sequence ID" value="SLN66636.1"/>
    <property type="molecule type" value="Genomic_DNA"/>
</dbReference>
<protein>
    <recommendedName>
        <fullName evidence="3">DUF3833 domain-containing protein</fullName>
    </recommendedName>
</protein>
<proteinExistence type="predicted"/>
<dbReference type="InterPro" id="IPR024409">
    <property type="entry name" value="DUF3833"/>
</dbReference>
<dbReference type="RefSeq" id="WP_085870008.1">
    <property type="nucleotide sequence ID" value="NZ_FWFQ01000041.1"/>
</dbReference>
<dbReference type="Proteomes" id="UP000193409">
    <property type="component" value="Unassembled WGS sequence"/>
</dbReference>